<feature type="compositionally biased region" description="Polar residues" evidence="1">
    <location>
        <begin position="946"/>
        <end position="957"/>
    </location>
</feature>
<dbReference type="GO" id="GO:0008104">
    <property type="term" value="P:intracellular protein localization"/>
    <property type="evidence" value="ECO:0007669"/>
    <property type="project" value="TreeGrafter"/>
</dbReference>
<dbReference type="GO" id="GO:0045197">
    <property type="term" value="P:establishment or maintenance of epithelial cell apical/basal polarity"/>
    <property type="evidence" value="ECO:0007669"/>
    <property type="project" value="TreeGrafter"/>
</dbReference>
<dbReference type="Pfam" id="PF00595">
    <property type="entry name" value="PDZ"/>
    <property type="match status" value="1"/>
</dbReference>
<dbReference type="STRING" id="6183.A0A5K4EWA2"/>
<dbReference type="ExpressionAtlas" id="A0A5K4EWA2">
    <property type="expression patterns" value="baseline"/>
</dbReference>
<dbReference type="GO" id="GO:0051660">
    <property type="term" value="P:establishment of centrosome localization"/>
    <property type="evidence" value="ECO:0007669"/>
    <property type="project" value="TreeGrafter"/>
</dbReference>
<feature type="region of interest" description="Disordered" evidence="1">
    <location>
        <begin position="1310"/>
        <end position="1354"/>
    </location>
</feature>
<feature type="compositionally biased region" description="Basic and acidic residues" evidence="1">
    <location>
        <begin position="265"/>
        <end position="278"/>
    </location>
</feature>
<feature type="compositionally biased region" description="Polar residues" evidence="1">
    <location>
        <begin position="1536"/>
        <end position="1546"/>
    </location>
</feature>
<feature type="region of interest" description="Disordered" evidence="1">
    <location>
        <begin position="212"/>
        <end position="278"/>
    </location>
</feature>
<feature type="region of interest" description="Disordered" evidence="1">
    <location>
        <begin position="129"/>
        <end position="188"/>
    </location>
</feature>
<dbReference type="GO" id="GO:0043296">
    <property type="term" value="C:apical junction complex"/>
    <property type="evidence" value="ECO:0007669"/>
    <property type="project" value="TreeGrafter"/>
</dbReference>
<feature type="compositionally biased region" description="Polar residues" evidence="1">
    <location>
        <begin position="129"/>
        <end position="155"/>
    </location>
</feature>
<feature type="region of interest" description="Disordered" evidence="1">
    <location>
        <begin position="413"/>
        <end position="469"/>
    </location>
</feature>
<dbReference type="GO" id="GO:0007155">
    <property type="term" value="P:cell adhesion"/>
    <property type="evidence" value="ECO:0007669"/>
    <property type="project" value="TreeGrafter"/>
</dbReference>
<sequence>MLHVYDTNNDDNSGHPKPSRKNQLNCHGIFVTNEDLNNSLQTLSSSVGSQKIYLKPLPNENDMLNSRKLNDKKRLPKAEHSALLPFACDVDCSTPSPPPLSARSTHNNNSYLELFPSQPTNTTATLQRNFSYSPTDSKNYTIKHTSNSTHSTVTPVNEEENNRQPSQHQKPHRQRRKQHHHHENLSSFHRHSALRQSLGGINVLTHHVNAINQDSSEPDNEISPKSCDNNVKDIRKCTPRRGDDKSTDYQSSASSSIHTNSSSKSLEDSNHRHHRHNDDVDDYRLKTFRLSNLPPWDHLNYALKPFTSNHHGSETKFKGFRLVPKVIQSEYCLPRVHIHSYNIPFQLDDIIVGVNNHKLSIMSEAVALQYVYNAFKDAEHYTVDVDILRSSLSSRKSFNNESSSTMLKQSLITRQKSDSGYSNSVEVNIPSNPHRPRRRREGGCTNYSSCEITPERSPYKNDKKEQKDRTLSIRNANLTNLSRLSLMDYPDSPNVHLKSRQMSAVDSVFRNHGVIDYDDRINTATFASSLCSNNLADSGFVTIRRPKQPSRLTIMNRDGGDVASDRFSLTSAEFHSSRDYNNNKTRNSPRHISPKVDSTDDQHLGNNRSNSRTLTPHTTGVTSPCIPRRSLNMSTKDPNAFNTRTIGQTMHIQLTKMSSTGLGFTLTSRDTQTQSSQMSDPVYVKKILPDGAAIQDGRLLAGDRLLAIDGEEVRSLNQVLSQLRSLTPGKQVDLLISRQISSDLDSNTRKSSHKHLPPRPFMTCTFEYQLPLDTTTNNQSDTIKGPPLLGINFKWSNDILLSLLSSSSPSSPQSVTGPTSPSQYSPIPGLYIDSLVPDTLVTSNNRVTVKTGDRLVAINDESVDGMNAKTIVNKLKNVIKQCHERNISSSGQSPASFTLTVHRYKNQSDRRSSVGDTLKPSSAHPPRHTKTTRDEAVEKGHPGHSKLNSPVDSHDSCSLSFKLSDNRRRLLHRSDSISSDIGSHILHHDYHGDSHSHLSSQRSDIHEDNHLLSTESSLKVNYPTSRNLSVPSNRNFLRDGFGRRSVSEKRHGHVDASHYSFFQTNILPNRYKMPEDVDKQYSTMPTTRRLKMHKARLAAAAAATTNVDSYSSIGGGGLMFNNSTSCTSSGPLKALHPLDNLLPQSLSNSSYRGSKDSKSKSLVYSHTQALWIRRFNSCITSHFLCDPEEIDIEPQLDQPPMLRNRKQNTSFRHAVDRSLYPTSTTTTTADTTTTTAYSNSFDTNASPSSSAPPIPPHRPRSESGGRDKLSNNPKHKNSNKTKHSNPLSEKSADSILFSSSPSVYKTIDKVERPHSKSRPEIHSNNNSISVKDLKSSSHSISNNNLPTEQKPNKTGRISLKNLFRIGNSKTESDLSGDYLLHNSDQSKASSETSTVLSKKQLRRLSVPEHQFTNNLITSTKLIDKIQEKNSYSTPPPPPHSSTATTIPSSLSKLLNTTTHCMNSNIICNDSMYKTLSPNIMHNNPTNYKTISVNHPYCPPPDISPPPLPPRVSYSTPYVLTTKSNHSKMIKYHPLPEQQSNNNSTMIDKTKQNKRKKSSYSMTTSVVSSYSTNHQSLSSPRITSTASSPAYGLTFNAVEPTSNKKSNFSHDDNNNSLLANDNSRGRRRRHHHHQQDGILSESSIKPQTPAIYMNSKQIIKDCNKKSTPSPHRSRSTHARLPLNDNITTTTNTVATIMSTMNSPESIHYYQAPLISSHSVLMSTPRRHRHLQDGRKSEYYLNNRKQQVTMQEASLIVPFSMDKLITPKRSIHHQH</sequence>
<dbReference type="InterPro" id="IPR001478">
    <property type="entry name" value="PDZ"/>
</dbReference>
<feature type="compositionally biased region" description="Basic and acidic residues" evidence="1">
    <location>
        <begin position="1259"/>
        <end position="1269"/>
    </location>
</feature>
<dbReference type="GO" id="GO:0016324">
    <property type="term" value="C:apical plasma membrane"/>
    <property type="evidence" value="ECO:0007669"/>
    <property type="project" value="TreeGrafter"/>
</dbReference>
<accession>A0A5K4EWA2</accession>
<organism evidence="3">
    <name type="scientific">Schistosoma mansoni</name>
    <name type="common">Blood fluke</name>
    <dbReference type="NCBI Taxonomy" id="6183"/>
    <lineage>
        <taxon>Eukaryota</taxon>
        <taxon>Metazoa</taxon>
        <taxon>Spiralia</taxon>
        <taxon>Lophotrochozoa</taxon>
        <taxon>Platyhelminthes</taxon>
        <taxon>Trematoda</taxon>
        <taxon>Digenea</taxon>
        <taxon>Strigeidida</taxon>
        <taxon>Schistosomatoidea</taxon>
        <taxon>Schistosomatidae</taxon>
        <taxon>Schistosoma</taxon>
    </lineage>
</organism>
<feature type="compositionally biased region" description="Basic residues" evidence="1">
    <location>
        <begin position="1273"/>
        <end position="1283"/>
    </location>
</feature>
<feature type="compositionally biased region" description="Polar residues" evidence="1">
    <location>
        <begin position="413"/>
        <end position="431"/>
    </location>
</feature>
<dbReference type="GO" id="GO:0005912">
    <property type="term" value="C:adherens junction"/>
    <property type="evidence" value="ECO:0007669"/>
    <property type="project" value="TreeGrafter"/>
</dbReference>
<dbReference type="GO" id="GO:0035091">
    <property type="term" value="F:phosphatidylinositol binding"/>
    <property type="evidence" value="ECO:0007669"/>
    <property type="project" value="TreeGrafter"/>
</dbReference>
<dbReference type="InParanoid" id="A0A5K4EWA2"/>
<feature type="domain" description="PDZ" evidence="2">
    <location>
        <begin position="651"/>
        <end position="740"/>
    </location>
</feature>
<feature type="compositionally biased region" description="Polar residues" evidence="1">
    <location>
        <begin position="1336"/>
        <end position="1349"/>
    </location>
</feature>
<feature type="domain" description="PDZ" evidence="2">
    <location>
        <begin position="800"/>
        <end position="877"/>
    </location>
</feature>
<feature type="compositionally biased region" description="Basic and acidic residues" evidence="1">
    <location>
        <begin position="230"/>
        <end position="247"/>
    </location>
</feature>
<feature type="region of interest" description="Disordered" evidence="1">
    <location>
        <begin position="1534"/>
        <end position="1564"/>
    </location>
</feature>
<name>A0A5K4EWA2_SCHMA</name>
<evidence type="ECO:0000256" key="1">
    <source>
        <dbReference type="SAM" id="MobiDB-lite"/>
    </source>
</evidence>
<feature type="compositionally biased region" description="Basic and acidic residues" evidence="1">
    <location>
        <begin position="931"/>
        <end position="941"/>
    </location>
</feature>
<feature type="compositionally biased region" description="Polar residues" evidence="1">
    <location>
        <begin position="576"/>
        <end position="586"/>
    </location>
</feature>
<proteinExistence type="predicted"/>
<dbReference type="GO" id="GO:0005938">
    <property type="term" value="C:cell cortex"/>
    <property type="evidence" value="ECO:0007669"/>
    <property type="project" value="TreeGrafter"/>
</dbReference>
<evidence type="ECO:0000313" key="3">
    <source>
        <dbReference type="WBParaSite" id="Smp_169430.3"/>
    </source>
</evidence>
<feature type="region of interest" description="Disordered" evidence="1">
    <location>
        <begin position="905"/>
        <end position="957"/>
    </location>
</feature>
<protein>
    <submittedName>
        <fullName evidence="3">Cell polarity protein</fullName>
    </submittedName>
</protein>
<feature type="compositionally biased region" description="Low complexity" evidence="1">
    <location>
        <begin position="251"/>
        <end position="264"/>
    </location>
</feature>
<feature type="compositionally biased region" description="Basic residues" evidence="1">
    <location>
        <begin position="169"/>
        <end position="188"/>
    </location>
</feature>
<dbReference type="SUPFAM" id="SSF50156">
    <property type="entry name" value="PDZ domain-like"/>
    <property type="match status" value="2"/>
</dbReference>
<dbReference type="GO" id="GO:0030010">
    <property type="term" value="P:establishment of cell polarity"/>
    <property type="evidence" value="ECO:0007669"/>
    <property type="project" value="TreeGrafter"/>
</dbReference>
<feature type="compositionally biased region" description="Low complexity" evidence="1">
    <location>
        <begin position="1222"/>
        <end position="1235"/>
    </location>
</feature>
<feature type="region of interest" description="Disordered" evidence="1">
    <location>
        <begin position="1"/>
        <end position="23"/>
    </location>
</feature>
<feature type="region of interest" description="Disordered" evidence="1">
    <location>
        <begin position="576"/>
        <end position="639"/>
    </location>
</feature>
<evidence type="ECO:0000259" key="2">
    <source>
        <dbReference type="PROSITE" id="PS50106"/>
    </source>
</evidence>
<dbReference type="GO" id="GO:0000226">
    <property type="term" value="P:microtubule cytoskeleton organization"/>
    <property type="evidence" value="ECO:0007669"/>
    <property type="project" value="TreeGrafter"/>
</dbReference>
<dbReference type="WBParaSite" id="Smp_169430.3">
    <property type="protein sequence ID" value="Smp_169430.3"/>
    <property type="gene ID" value="Smp_169430"/>
</dbReference>
<dbReference type="PANTHER" id="PTHR16484:SF17">
    <property type="entry name" value="BAZOOKA, ISOFORM B"/>
    <property type="match status" value="1"/>
</dbReference>
<dbReference type="PANTHER" id="PTHR16484">
    <property type="entry name" value="PARTITIONING DEFECTIVE 3 RELATED"/>
    <property type="match status" value="1"/>
</dbReference>
<feature type="compositionally biased region" description="Polar residues" evidence="1">
    <location>
        <begin position="1"/>
        <end position="11"/>
    </location>
</feature>
<dbReference type="SMART" id="SM00228">
    <property type="entry name" value="PDZ"/>
    <property type="match status" value="2"/>
</dbReference>
<dbReference type="PROSITE" id="PS50106">
    <property type="entry name" value="PDZ"/>
    <property type="match status" value="2"/>
</dbReference>
<feature type="region of interest" description="Disordered" evidence="1">
    <location>
        <begin position="1208"/>
        <end position="1294"/>
    </location>
</feature>
<reference evidence="3" key="1">
    <citation type="submission" date="2019-11" db="UniProtKB">
        <authorList>
            <consortium name="WormBaseParasite"/>
        </authorList>
    </citation>
    <scope>IDENTIFICATION</scope>
    <source>
        <strain evidence="3">Puerto Rican</strain>
    </source>
</reference>
<dbReference type="CDD" id="cd23058">
    <property type="entry name" value="PDZ2_Par3-like"/>
    <property type="match status" value="1"/>
</dbReference>
<feature type="compositionally biased region" description="Basic and acidic residues" evidence="1">
    <location>
        <begin position="453"/>
        <end position="469"/>
    </location>
</feature>
<dbReference type="Gene3D" id="2.30.42.10">
    <property type="match status" value="2"/>
</dbReference>
<dbReference type="InterPro" id="IPR036034">
    <property type="entry name" value="PDZ_sf"/>
</dbReference>
<feature type="region of interest" description="Disordered" evidence="1">
    <location>
        <begin position="1601"/>
        <end position="1646"/>
    </location>
</feature>
<feature type="compositionally biased region" description="Basic and acidic residues" evidence="1">
    <location>
        <begin position="1310"/>
        <end position="1321"/>
    </location>
</feature>
<dbReference type="InterPro" id="IPR052213">
    <property type="entry name" value="PAR3"/>
</dbReference>
<feature type="compositionally biased region" description="Polar residues" evidence="1">
    <location>
        <begin position="604"/>
        <end position="622"/>
    </location>
</feature>